<feature type="compositionally biased region" description="Basic and acidic residues" evidence="2">
    <location>
        <begin position="37"/>
        <end position="62"/>
    </location>
</feature>
<evidence type="ECO:0000313" key="4">
    <source>
        <dbReference type="Proteomes" id="UP000019132"/>
    </source>
</evidence>
<dbReference type="OMA" id="VTKREYE"/>
<reference evidence="4" key="1">
    <citation type="journal article" date="2010" name="Genome Biol.">
        <title>Genome sequence of the necrotrophic plant pathogen Pythium ultimum reveals original pathogenicity mechanisms and effector repertoire.</title>
        <authorList>
            <person name="Levesque C.A."/>
            <person name="Brouwer H."/>
            <person name="Cano L."/>
            <person name="Hamilton J.P."/>
            <person name="Holt C."/>
            <person name="Huitema E."/>
            <person name="Raffaele S."/>
            <person name="Robideau G.P."/>
            <person name="Thines M."/>
            <person name="Win J."/>
            <person name="Zerillo M.M."/>
            <person name="Beakes G.W."/>
            <person name="Boore J.L."/>
            <person name="Busam D."/>
            <person name="Dumas B."/>
            <person name="Ferriera S."/>
            <person name="Fuerstenberg S.I."/>
            <person name="Gachon C.M."/>
            <person name="Gaulin E."/>
            <person name="Govers F."/>
            <person name="Grenville-Briggs L."/>
            <person name="Horner N."/>
            <person name="Hostetler J."/>
            <person name="Jiang R.H."/>
            <person name="Johnson J."/>
            <person name="Krajaejun T."/>
            <person name="Lin H."/>
            <person name="Meijer H.J."/>
            <person name="Moore B."/>
            <person name="Morris P."/>
            <person name="Phuntmart V."/>
            <person name="Puiu D."/>
            <person name="Shetty J."/>
            <person name="Stajich J.E."/>
            <person name="Tripathy S."/>
            <person name="Wawra S."/>
            <person name="van West P."/>
            <person name="Whitty B.R."/>
            <person name="Coutinho P.M."/>
            <person name="Henrissat B."/>
            <person name="Martin F."/>
            <person name="Thomas P.D."/>
            <person name="Tyler B.M."/>
            <person name="De Vries R.P."/>
            <person name="Kamoun S."/>
            <person name="Yandell M."/>
            <person name="Tisserat N."/>
            <person name="Buell C.R."/>
        </authorList>
    </citation>
    <scope>NUCLEOTIDE SEQUENCE</scope>
    <source>
        <strain evidence="4">DAOM:BR144</strain>
    </source>
</reference>
<dbReference type="VEuPathDB" id="FungiDB:PYU1_G004388"/>
<feature type="region of interest" description="Disordered" evidence="2">
    <location>
        <begin position="37"/>
        <end position="64"/>
    </location>
</feature>
<dbReference type="Proteomes" id="UP000019132">
    <property type="component" value="Unassembled WGS sequence"/>
</dbReference>
<feature type="region of interest" description="Disordered" evidence="2">
    <location>
        <begin position="204"/>
        <end position="237"/>
    </location>
</feature>
<sequence length="330" mass="36664">MSLGFLTESALLPSKAKAIRVDSKSLVDLRAVVFQKEQERQERKRQLEHALHSDDDLRDSNDKATAGVRGFGKYAQLRAKKARGAVLTKEEEQIGKSSNRGVETRRKRDEAAQELVPDDDDDAAWHKKSKAMLEKKAKMYDDMMKKGGKPGAECLVDFSAKQRASTRETGNDGVEDSSSQQVEITDEFGRVRFVARGSVEHTEFLQSHAGKEADPTMSDQKDAAAAHSSEQHNGGSFVTSQWEKRFNAQEKTYLQQVHEGVHQAKSALHEKKMRKQLRLEKLKRQAGGQQNANPAPTANISATVTPLDAQEEQAAAVKATEFLNQFGSLM</sequence>
<reference evidence="3" key="3">
    <citation type="submission" date="2015-02" db="UniProtKB">
        <authorList>
            <consortium name="EnsemblProtists"/>
        </authorList>
    </citation>
    <scope>IDENTIFICATION</scope>
    <source>
        <strain evidence="3">DAOM BR144</strain>
    </source>
</reference>
<feature type="compositionally biased region" description="Basic and acidic residues" evidence="2">
    <location>
        <begin position="204"/>
        <end position="224"/>
    </location>
</feature>
<dbReference type="PANTHER" id="PTHR15885">
    <property type="entry name" value="COILED-COIL DOMAIN-CONTAINING PROTEIN 174"/>
    <property type="match status" value="1"/>
</dbReference>
<dbReference type="EMBL" id="GL376631">
    <property type="status" value="NOT_ANNOTATED_CDS"/>
    <property type="molecule type" value="Genomic_DNA"/>
</dbReference>
<dbReference type="GO" id="GO:0005634">
    <property type="term" value="C:nucleus"/>
    <property type="evidence" value="ECO:0007669"/>
    <property type="project" value="TreeGrafter"/>
</dbReference>
<keyword evidence="4" id="KW-1185">Reference proteome</keyword>
<organism evidence="3 4">
    <name type="scientific">Globisporangium ultimum (strain ATCC 200006 / CBS 805.95 / DAOM BR144)</name>
    <name type="common">Pythium ultimum</name>
    <dbReference type="NCBI Taxonomy" id="431595"/>
    <lineage>
        <taxon>Eukaryota</taxon>
        <taxon>Sar</taxon>
        <taxon>Stramenopiles</taxon>
        <taxon>Oomycota</taxon>
        <taxon>Peronosporomycetes</taxon>
        <taxon>Pythiales</taxon>
        <taxon>Pythiaceae</taxon>
        <taxon>Globisporangium</taxon>
    </lineage>
</organism>
<dbReference type="PANTHER" id="PTHR15885:SF1">
    <property type="entry name" value="COILED-COIL DOMAIN-CONTAINING PROTEIN 174"/>
    <property type="match status" value="1"/>
</dbReference>
<dbReference type="AlphaFoldDB" id="K3WHF6"/>
<proteinExistence type="predicted"/>
<feature type="compositionally biased region" description="Basic and acidic residues" evidence="2">
    <location>
        <begin position="102"/>
        <end position="111"/>
    </location>
</feature>
<evidence type="ECO:0000256" key="1">
    <source>
        <dbReference type="ARBA" id="ARBA00023054"/>
    </source>
</evidence>
<name>K3WHF6_GLOUD</name>
<evidence type="ECO:0000256" key="2">
    <source>
        <dbReference type="SAM" id="MobiDB-lite"/>
    </source>
</evidence>
<dbReference type="HOGENOM" id="CLU_835436_0_0_1"/>
<dbReference type="InterPro" id="IPR025066">
    <property type="entry name" value="CCDC174-like"/>
</dbReference>
<keyword evidence="1" id="KW-0175">Coiled coil</keyword>
<evidence type="ECO:0000313" key="3">
    <source>
        <dbReference type="EnsemblProtists" id="PYU1_T004398"/>
    </source>
</evidence>
<feature type="region of interest" description="Disordered" evidence="2">
    <location>
        <begin position="87"/>
        <end position="123"/>
    </location>
</feature>
<dbReference type="InParanoid" id="K3WHF6"/>
<protein>
    <submittedName>
        <fullName evidence="3">Uncharacterized protein</fullName>
    </submittedName>
</protein>
<dbReference type="EnsemblProtists" id="PYU1_T004398">
    <property type="protein sequence ID" value="PYU1_T004398"/>
    <property type="gene ID" value="PYU1_G004388"/>
</dbReference>
<reference evidence="4" key="2">
    <citation type="submission" date="2010-04" db="EMBL/GenBank/DDBJ databases">
        <authorList>
            <person name="Buell R."/>
            <person name="Hamilton J."/>
            <person name="Hostetler J."/>
        </authorList>
    </citation>
    <scope>NUCLEOTIDE SEQUENCE [LARGE SCALE GENOMIC DNA]</scope>
    <source>
        <strain evidence="4">DAOM:BR144</strain>
    </source>
</reference>
<accession>K3WHF6</accession>
<feature type="region of interest" description="Disordered" evidence="2">
    <location>
        <begin position="163"/>
        <end position="182"/>
    </location>
</feature>
<dbReference type="eggNOG" id="ENOG502S85D">
    <property type="taxonomic scope" value="Eukaryota"/>
</dbReference>